<evidence type="ECO:0000313" key="2">
    <source>
        <dbReference type="EMBL" id="KIO78912.1"/>
    </source>
</evidence>
<comment type="caution">
    <text evidence="2">The sequence shown here is derived from an EMBL/GenBank/DDBJ whole genome shotgun (WGS) entry which is preliminary data.</text>
</comment>
<dbReference type="SUPFAM" id="SSF160113">
    <property type="entry name" value="YegP-like"/>
    <property type="match status" value="2"/>
</dbReference>
<keyword evidence="3" id="KW-1185">Reference proteome</keyword>
<dbReference type="EMBL" id="JXRA01000005">
    <property type="protein sequence ID" value="KIO78912.1"/>
    <property type="molecule type" value="Genomic_DNA"/>
</dbReference>
<dbReference type="Pfam" id="PF07411">
    <property type="entry name" value="DUF1508"/>
    <property type="match status" value="2"/>
</dbReference>
<dbReference type="Gene3D" id="2.30.29.80">
    <property type="match status" value="1"/>
</dbReference>
<dbReference type="STRING" id="1503925.TH53_00990"/>
<dbReference type="InterPro" id="IPR036913">
    <property type="entry name" value="YegP-like_sf"/>
</dbReference>
<protein>
    <recommendedName>
        <fullName evidence="1">DUF1508 domain-containing protein</fullName>
    </recommendedName>
</protein>
<dbReference type="AlphaFoldDB" id="A0A0D0GNV4"/>
<evidence type="ECO:0000313" key="3">
    <source>
        <dbReference type="Proteomes" id="UP000032049"/>
    </source>
</evidence>
<dbReference type="InterPro" id="IPR010879">
    <property type="entry name" value="DUF1508"/>
</dbReference>
<gene>
    <name evidence="2" type="ORF">TH53_00990</name>
</gene>
<sequence length="110" mass="11885">MGKFVITKRKNDEFQFNLKADNGQVILASEGYSAKAGCENGIASVQKNAPDDARYERKTSTNGKAYFNLKSTNGQIIGTSEMYESVAGRENGIESVKKNAPGASIDDQTV</sequence>
<dbReference type="InterPro" id="IPR051141">
    <property type="entry name" value="UPF0339_domain"/>
</dbReference>
<feature type="domain" description="DUF1508" evidence="1">
    <location>
        <begin position="61"/>
        <end position="107"/>
    </location>
</feature>
<dbReference type="Proteomes" id="UP000032049">
    <property type="component" value="Unassembled WGS sequence"/>
</dbReference>
<dbReference type="PANTHER" id="PTHR40606">
    <property type="match status" value="1"/>
</dbReference>
<feature type="domain" description="DUF1508" evidence="1">
    <location>
        <begin position="10"/>
        <end position="56"/>
    </location>
</feature>
<dbReference type="RefSeq" id="WP_041877511.1">
    <property type="nucleotide sequence ID" value="NZ_CP157278.1"/>
</dbReference>
<evidence type="ECO:0000259" key="1">
    <source>
        <dbReference type="Pfam" id="PF07411"/>
    </source>
</evidence>
<proteinExistence type="predicted"/>
<name>A0A0D0GNV4_9SPHI</name>
<accession>A0A0D0GNV4</accession>
<dbReference type="PANTHER" id="PTHR40606:SF1">
    <property type="entry name" value="UPF0339 PROTEIN YEGP"/>
    <property type="match status" value="1"/>
</dbReference>
<dbReference type="OrthoDB" id="9802792at2"/>
<reference evidence="2 3" key="1">
    <citation type="submission" date="2015-01" db="EMBL/GenBank/DDBJ databases">
        <title>Draft genome sequence of Pedobacter sp. NL19 isolated from sludge of an effluent treatment pond in an abandoned uranium mine.</title>
        <authorList>
            <person name="Santos T."/>
            <person name="Caetano T."/>
            <person name="Covas C."/>
            <person name="Cruz A."/>
            <person name="Mendo S."/>
        </authorList>
    </citation>
    <scope>NUCLEOTIDE SEQUENCE [LARGE SCALE GENOMIC DNA]</scope>
    <source>
        <strain evidence="2 3">NL19</strain>
    </source>
</reference>
<organism evidence="2 3">
    <name type="scientific">Pedobacter lusitanus</name>
    <dbReference type="NCBI Taxonomy" id="1503925"/>
    <lineage>
        <taxon>Bacteria</taxon>
        <taxon>Pseudomonadati</taxon>
        <taxon>Bacteroidota</taxon>
        <taxon>Sphingobacteriia</taxon>
        <taxon>Sphingobacteriales</taxon>
        <taxon>Sphingobacteriaceae</taxon>
        <taxon>Pedobacter</taxon>
    </lineage>
</organism>